<keyword evidence="3" id="KW-1185">Reference proteome</keyword>
<dbReference type="PANTHER" id="PTHR46623:SF6">
    <property type="entry name" value="ALPHA_BETA-HYDROLASES SUPERFAMILY PROTEIN"/>
    <property type="match status" value="1"/>
</dbReference>
<dbReference type="RefSeq" id="WP_132191983.1">
    <property type="nucleotide sequence ID" value="NZ_SLWM01000012.1"/>
</dbReference>
<keyword evidence="2" id="KW-0378">Hydrolase</keyword>
<dbReference type="Gene3D" id="3.40.50.1820">
    <property type="entry name" value="alpha/beta hydrolase"/>
    <property type="match status" value="1"/>
</dbReference>
<comment type="caution">
    <text evidence="2">The sequence shown here is derived from an EMBL/GenBank/DDBJ whole genome shotgun (WGS) entry which is preliminary data.</text>
</comment>
<dbReference type="EMBL" id="SLWM01000012">
    <property type="protein sequence ID" value="TCO18435.1"/>
    <property type="molecule type" value="Genomic_DNA"/>
</dbReference>
<dbReference type="InterPro" id="IPR002925">
    <property type="entry name" value="Dienelactn_hydro"/>
</dbReference>
<sequence length="197" mass="21078">MATIALFHSVLGVRPGIHAAADLLRSHGHRVRIVDQYDGRLFDDYDGAAAFAVEAGYPTLMGRALDAVKDLPEGFIAAGFSNGAGMAQFVTCRQPGVAGAVLVSGVIDLAEFGRDVNWPSGVPAQVHYAADDPFRVEEWVMAGEKAVTAAGGDLEHYEYPGTGHLFTDQSLPAEYQPDEAADLWPRILKFIATYAKG</sequence>
<evidence type="ECO:0000313" key="2">
    <source>
        <dbReference type="EMBL" id="TCO18435.1"/>
    </source>
</evidence>
<dbReference type="SUPFAM" id="SSF53474">
    <property type="entry name" value="alpha/beta-Hydrolases"/>
    <property type="match status" value="1"/>
</dbReference>
<feature type="domain" description="Dienelactone hydrolase" evidence="1">
    <location>
        <begin position="7"/>
        <end position="194"/>
    </location>
</feature>
<gene>
    <name evidence="2" type="ORF">EV644_112183</name>
</gene>
<dbReference type="Pfam" id="PF01738">
    <property type="entry name" value="DLH"/>
    <property type="match status" value="1"/>
</dbReference>
<reference evidence="2 3" key="1">
    <citation type="journal article" date="2015" name="Stand. Genomic Sci.">
        <title>Genomic Encyclopedia of Bacterial and Archaeal Type Strains, Phase III: the genomes of soil and plant-associated and newly described type strains.</title>
        <authorList>
            <person name="Whitman W.B."/>
            <person name="Woyke T."/>
            <person name="Klenk H.P."/>
            <person name="Zhou Y."/>
            <person name="Lilburn T.G."/>
            <person name="Beck B.J."/>
            <person name="De Vos P."/>
            <person name="Vandamme P."/>
            <person name="Eisen J.A."/>
            <person name="Garrity G."/>
            <person name="Hugenholtz P."/>
            <person name="Kyrpides N.C."/>
        </authorList>
    </citation>
    <scope>NUCLEOTIDE SEQUENCE [LARGE SCALE GENOMIC DNA]</scope>
    <source>
        <strain evidence="2 3">VKM Ac-2538</strain>
    </source>
</reference>
<accession>A0ABY2BHS0</accession>
<organism evidence="2 3">
    <name type="scientific">Kribbella orskensis</name>
    <dbReference type="NCBI Taxonomy" id="2512216"/>
    <lineage>
        <taxon>Bacteria</taxon>
        <taxon>Bacillati</taxon>
        <taxon>Actinomycetota</taxon>
        <taxon>Actinomycetes</taxon>
        <taxon>Propionibacteriales</taxon>
        <taxon>Kribbellaceae</taxon>
        <taxon>Kribbella</taxon>
    </lineage>
</organism>
<dbReference type="InterPro" id="IPR029058">
    <property type="entry name" value="AB_hydrolase_fold"/>
</dbReference>
<dbReference type="GO" id="GO:0016787">
    <property type="term" value="F:hydrolase activity"/>
    <property type="evidence" value="ECO:0007669"/>
    <property type="project" value="UniProtKB-KW"/>
</dbReference>
<dbReference type="PANTHER" id="PTHR46623">
    <property type="entry name" value="CARBOXYMETHYLENEBUTENOLIDASE-RELATED"/>
    <property type="match status" value="1"/>
</dbReference>
<proteinExistence type="predicted"/>
<evidence type="ECO:0000259" key="1">
    <source>
        <dbReference type="Pfam" id="PF01738"/>
    </source>
</evidence>
<dbReference type="InterPro" id="IPR051049">
    <property type="entry name" value="Dienelactone_hydrolase-like"/>
</dbReference>
<evidence type="ECO:0000313" key="3">
    <source>
        <dbReference type="Proteomes" id="UP000295818"/>
    </source>
</evidence>
<name>A0ABY2BHS0_9ACTN</name>
<protein>
    <submittedName>
        <fullName evidence="2">Dienelactone hydrolase</fullName>
    </submittedName>
</protein>
<dbReference type="Proteomes" id="UP000295818">
    <property type="component" value="Unassembled WGS sequence"/>
</dbReference>